<keyword evidence="3" id="KW-1185">Reference proteome</keyword>
<evidence type="ECO:0000313" key="3">
    <source>
        <dbReference type="Proteomes" id="UP000242791"/>
    </source>
</evidence>
<dbReference type="AlphaFoldDB" id="A0A1J9R4W8"/>
<accession>A0A1J9R4W8</accession>
<dbReference type="Proteomes" id="UP000242791">
    <property type="component" value="Unassembled WGS sequence"/>
</dbReference>
<name>A0A1J9R4W8_9EURO</name>
<dbReference type="EMBL" id="LGTZ01000890">
    <property type="protein sequence ID" value="OJD23052.1"/>
    <property type="molecule type" value="Genomic_DNA"/>
</dbReference>
<proteinExistence type="predicted"/>
<protein>
    <submittedName>
        <fullName evidence="2">Uncharacterized protein</fullName>
    </submittedName>
</protein>
<sequence>MHTPTPPGTSHSSQVSWATATPHNVHQLEQQTEKVMTYIKRRIQSPPSPTNRALSQLVKGCQMAMHSAAILAAENRELKAANAKQKRKRERGHTYVAQEGSLRVEEGLGRVQSSCDDDEAYRESDDDDHVTRRLCKRRKLWTRRSSGSAATPAACTGDPSPTAVINNKPRKRNPTKKHGKNPASEASRVPSVPLEDAVTNRSGDDIPVSGFLSSYLTGSTVCYTITFCHEEAGRLPSANANGLSSPGREGRPSCRGWCTCAIYLGGRRATERTQGGGSHGMRSLSASQADPRRLCRCGTPPG</sequence>
<dbReference type="VEuPathDB" id="FungiDB:ACJ73_05599"/>
<feature type="region of interest" description="Disordered" evidence="1">
    <location>
        <begin position="142"/>
        <end position="203"/>
    </location>
</feature>
<evidence type="ECO:0000256" key="1">
    <source>
        <dbReference type="SAM" id="MobiDB-lite"/>
    </source>
</evidence>
<comment type="caution">
    <text evidence="2">The sequence shown here is derived from an EMBL/GenBank/DDBJ whole genome shotgun (WGS) entry which is preliminary data.</text>
</comment>
<evidence type="ECO:0000313" key="2">
    <source>
        <dbReference type="EMBL" id="OJD23052.1"/>
    </source>
</evidence>
<feature type="compositionally biased region" description="Basic residues" evidence="1">
    <location>
        <begin position="168"/>
        <end position="180"/>
    </location>
</feature>
<dbReference type="OrthoDB" id="3439612at2759"/>
<gene>
    <name evidence="2" type="ORF">ACJ73_05599</name>
</gene>
<organism evidence="2 3">
    <name type="scientific">Blastomyces percursus</name>
    <dbReference type="NCBI Taxonomy" id="1658174"/>
    <lineage>
        <taxon>Eukaryota</taxon>
        <taxon>Fungi</taxon>
        <taxon>Dikarya</taxon>
        <taxon>Ascomycota</taxon>
        <taxon>Pezizomycotina</taxon>
        <taxon>Eurotiomycetes</taxon>
        <taxon>Eurotiomycetidae</taxon>
        <taxon>Onygenales</taxon>
        <taxon>Ajellomycetaceae</taxon>
        <taxon>Blastomyces</taxon>
    </lineage>
</organism>
<reference evidence="2 3" key="1">
    <citation type="submission" date="2015-08" db="EMBL/GenBank/DDBJ databases">
        <title>Emmonsia species relationships and genome sequence.</title>
        <authorList>
            <person name="Cuomo C.A."/>
            <person name="Schwartz I.S."/>
            <person name="Kenyon C."/>
            <person name="De Hoog G.S."/>
            <person name="Govender N.P."/>
            <person name="Botha A."/>
            <person name="Moreno L."/>
            <person name="De Vries M."/>
            <person name="Munoz J.F."/>
            <person name="Stielow J.B."/>
        </authorList>
    </citation>
    <scope>NUCLEOTIDE SEQUENCE [LARGE SCALE GENOMIC DNA]</scope>
    <source>
        <strain evidence="2 3">EI222</strain>
    </source>
</reference>